<dbReference type="GO" id="GO:0046872">
    <property type="term" value="F:metal ion binding"/>
    <property type="evidence" value="ECO:0007669"/>
    <property type="project" value="InterPro"/>
</dbReference>
<sequence>MKQKMVIKVSMPCGKCRSKAMALVAGATGVSSVEVTGDGKDRLQVVGDGVDPVCVVNRLRKKIGHAEIVQVEEVKEKKPDLPKKPDPPKPEPPKPPVVCYPPTPYYHHHYGGPPPPVVFCDQPSPNGTCRSAATATAVAAHTKDRDQGVHAVRRVQVKALGVAAKADGVISMAITGDDRDRLEVVGDGVDVTCLVTCLRKKVRFADVLQVEEVKDKKPEEEKKKPEEEKKPPECPCQATLPVPWCPPPPCYYPPPSMVYCEEQPSPCSIM</sequence>
<dbReference type="InterPro" id="IPR006121">
    <property type="entry name" value="HMA_dom"/>
</dbReference>
<feature type="compositionally biased region" description="Basic and acidic residues" evidence="1">
    <location>
        <begin position="74"/>
        <end position="92"/>
    </location>
</feature>
<dbReference type="OMA" id="KMTEPGV"/>
<gene>
    <name evidence="3" type="ORF">OsI_16250</name>
</gene>
<dbReference type="EMBL" id="CM000129">
    <property type="protein sequence ID" value="EEC77445.1"/>
    <property type="molecule type" value="Genomic_DNA"/>
</dbReference>
<evidence type="ECO:0000313" key="3">
    <source>
        <dbReference type="EMBL" id="EEC77445.1"/>
    </source>
</evidence>
<reference evidence="3 4" key="1">
    <citation type="journal article" date="2005" name="PLoS Biol.">
        <title>The genomes of Oryza sativa: a history of duplications.</title>
        <authorList>
            <person name="Yu J."/>
            <person name="Wang J."/>
            <person name="Lin W."/>
            <person name="Li S."/>
            <person name="Li H."/>
            <person name="Zhou J."/>
            <person name="Ni P."/>
            <person name="Dong W."/>
            <person name="Hu S."/>
            <person name="Zeng C."/>
            <person name="Zhang J."/>
            <person name="Zhang Y."/>
            <person name="Li R."/>
            <person name="Xu Z."/>
            <person name="Li S."/>
            <person name="Li X."/>
            <person name="Zheng H."/>
            <person name="Cong L."/>
            <person name="Lin L."/>
            <person name="Yin J."/>
            <person name="Geng J."/>
            <person name="Li G."/>
            <person name="Shi J."/>
            <person name="Liu J."/>
            <person name="Lv H."/>
            <person name="Li J."/>
            <person name="Wang J."/>
            <person name="Deng Y."/>
            <person name="Ran L."/>
            <person name="Shi X."/>
            <person name="Wang X."/>
            <person name="Wu Q."/>
            <person name="Li C."/>
            <person name="Ren X."/>
            <person name="Wang J."/>
            <person name="Wang X."/>
            <person name="Li D."/>
            <person name="Liu D."/>
            <person name="Zhang X."/>
            <person name="Ji Z."/>
            <person name="Zhao W."/>
            <person name="Sun Y."/>
            <person name="Zhang Z."/>
            <person name="Bao J."/>
            <person name="Han Y."/>
            <person name="Dong L."/>
            <person name="Ji J."/>
            <person name="Chen P."/>
            <person name="Wu S."/>
            <person name="Liu J."/>
            <person name="Xiao Y."/>
            <person name="Bu D."/>
            <person name="Tan J."/>
            <person name="Yang L."/>
            <person name="Ye C."/>
            <person name="Zhang J."/>
            <person name="Xu J."/>
            <person name="Zhou Y."/>
            <person name="Yu Y."/>
            <person name="Zhang B."/>
            <person name="Zhuang S."/>
            <person name="Wei H."/>
            <person name="Liu B."/>
            <person name="Lei M."/>
            <person name="Yu H."/>
            <person name="Li Y."/>
            <person name="Xu H."/>
            <person name="Wei S."/>
            <person name="He X."/>
            <person name="Fang L."/>
            <person name="Zhang Z."/>
            <person name="Zhang Y."/>
            <person name="Huang X."/>
            <person name="Su Z."/>
            <person name="Tong W."/>
            <person name="Li J."/>
            <person name="Tong Z."/>
            <person name="Li S."/>
            <person name="Ye J."/>
            <person name="Wang L."/>
            <person name="Fang L."/>
            <person name="Lei T."/>
            <person name="Chen C."/>
            <person name="Chen H."/>
            <person name="Xu Z."/>
            <person name="Li H."/>
            <person name="Huang H."/>
            <person name="Zhang F."/>
            <person name="Xu H."/>
            <person name="Li N."/>
            <person name="Zhao C."/>
            <person name="Li S."/>
            <person name="Dong L."/>
            <person name="Huang Y."/>
            <person name="Li L."/>
            <person name="Xi Y."/>
            <person name="Qi Q."/>
            <person name="Li W."/>
            <person name="Zhang B."/>
            <person name="Hu W."/>
            <person name="Zhang Y."/>
            <person name="Tian X."/>
            <person name="Jiao Y."/>
            <person name="Liang X."/>
            <person name="Jin J."/>
            <person name="Gao L."/>
            <person name="Zheng W."/>
            <person name="Hao B."/>
            <person name="Liu S."/>
            <person name="Wang W."/>
            <person name="Yuan L."/>
            <person name="Cao M."/>
            <person name="McDermott J."/>
            <person name="Samudrala R."/>
            <person name="Wang J."/>
            <person name="Wong G.K."/>
            <person name="Yang H."/>
        </authorList>
    </citation>
    <scope>NUCLEOTIDE SEQUENCE [LARGE SCALE GENOMIC DNA]</scope>
    <source>
        <strain evidence="4">cv. 93-11</strain>
    </source>
</reference>
<protein>
    <recommendedName>
        <fullName evidence="2">HMA domain-containing protein</fullName>
    </recommendedName>
</protein>
<dbReference type="AlphaFoldDB" id="B8AV49"/>
<dbReference type="PANTHER" id="PTHR46932">
    <property type="entry name" value="HEAVY METAL-ASSOCIATED ISOPRENYLATED PLANT PROTEIN 47"/>
    <property type="match status" value="1"/>
</dbReference>
<evidence type="ECO:0000259" key="2">
    <source>
        <dbReference type="PROSITE" id="PS50846"/>
    </source>
</evidence>
<accession>B8AV49</accession>
<dbReference type="PROSITE" id="PS50846">
    <property type="entry name" value="HMA_2"/>
    <property type="match status" value="1"/>
</dbReference>
<proteinExistence type="predicted"/>
<feature type="region of interest" description="Disordered" evidence="1">
    <location>
        <begin position="213"/>
        <end position="235"/>
    </location>
</feature>
<dbReference type="STRING" id="39946.B8AV49"/>
<dbReference type="HOGENOM" id="CLU_092610_2_2_1"/>
<dbReference type="Proteomes" id="UP000007015">
    <property type="component" value="Chromosome 4"/>
</dbReference>
<feature type="domain" description="HMA" evidence="2">
    <location>
        <begin position="2"/>
        <end position="71"/>
    </location>
</feature>
<evidence type="ECO:0000313" key="4">
    <source>
        <dbReference type="Proteomes" id="UP000007015"/>
    </source>
</evidence>
<dbReference type="Gramene" id="BGIOSGA014918-TA">
    <property type="protein sequence ID" value="BGIOSGA014918-PA"/>
    <property type="gene ID" value="BGIOSGA014918"/>
</dbReference>
<organism evidence="3 4">
    <name type="scientific">Oryza sativa subsp. indica</name>
    <name type="common">Rice</name>
    <dbReference type="NCBI Taxonomy" id="39946"/>
    <lineage>
        <taxon>Eukaryota</taxon>
        <taxon>Viridiplantae</taxon>
        <taxon>Streptophyta</taxon>
        <taxon>Embryophyta</taxon>
        <taxon>Tracheophyta</taxon>
        <taxon>Spermatophyta</taxon>
        <taxon>Magnoliopsida</taxon>
        <taxon>Liliopsida</taxon>
        <taxon>Poales</taxon>
        <taxon>Poaceae</taxon>
        <taxon>BOP clade</taxon>
        <taxon>Oryzoideae</taxon>
        <taxon>Oryzeae</taxon>
        <taxon>Oryzinae</taxon>
        <taxon>Oryza</taxon>
        <taxon>Oryza sativa</taxon>
    </lineage>
</organism>
<dbReference type="InterPro" id="IPR042885">
    <property type="entry name" value="HIPP47/16"/>
</dbReference>
<dbReference type="PANTHER" id="PTHR46932:SF20">
    <property type="entry name" value="HMA DOMAIN-CONTAINING PROTEIN"/>
    <property type="match status" value="1"/>
</dbReference>
<keyword evidence="4" id="KW-1185">Reference proteome</keyword>
<feature type="region of interest" description="Disordered" evidence="1">
    <location>
        <begin position="74"/>
        <end position="96"/>
    </location>
</feature>
<name>B8AV49_ORYSI</name>
<evidence type="ECO:0000256" key="1">
    <source>
        <dbReference type="SAM" id="MobiDB-lite"/>
    </source>
</evidence>
<dbReference type="Gene3D" id="3.30.70.100">
    <property type="match status" value="2"/>
</dbReference>
<feature type="compositionally biased region" description="Basic and acidic residues" evidence="1">
    <location>
        <begin position="213"/>
        <end position="232"/>
    </location>
</feature>